<keyword evidence="7" id="KW-0460">Magnesium</keyword>
<protein>
    <recommendedName>
        <fullName evidence="4">NAD(+) diphosphatase</fullName>
        <ecNumber evidence="4">3.6.1.22</ecNumber>
    </recommendedName>
</protein>
<keyword evidence="12" id="KW-1185">Reference proteome</keyword>
<dbReference type="InterPro" id="IPR050241">
    <property type="entry name" value="NAD-cap_RNA_hydrolase_NudC"/>
</dbReference>
<dbReference type="Gene3D" id="3.90.79.10">
    <property type="entry name" value="Nucleoside Triphosphate Pyrophosphohydrolase"/>
    <property type="match status" value="1"/>
</dbReference>
<keyword evidence="6 11" id="KW-0378">Hydrolase</keyword>
<evidence type="ECO:0000256" key="1">
    <source>
        <dbReference type="ARBA" id="ARBA00001946"/>
    </source>
</evidence>
<dbReference type="InterPro" id="IPR015797">
    <property type="entry name" value="NUDIX_hydrolase-like_dom_sf"/>
</dbReference>
<comment type="caution">
    <text evidence="11">The sequence shown here is derived from an EMBL/GenBank/DDBJ whole genome shotgun (WGS) entry which is preliminary data.</text>
</comment>
<evidence type="ECO:0000256" key="5">
    <source>
        <dbReference type="ARBA" id="ARBA00022723"/>
    </source>
</evidence>
<evidence type="ECO:0000256" key="3">
    <source>
        <dbReference type="ARBA" id="ARBA00009595"/>
    </source>
</evidence>
<name>A0ABV2JHZ6_9STRE</name>
<evidence type="ECO:0000256" key="7">
    <source>
        <dbReference type="ARBA" id="ARBA00022842"/>
    </source>
</evidence>
<comment type="catalytic activity">
    <reaction evidence="9">
        <text>a 5'-end NAD(+)-phospho-ribonucleoside in mRNA + H2O = a 5'-end phospho-adenosine-phospho-ribonucleoside in mRNA + beta-nicotinamide D-ribonucleotide + 2 H(+)</text>
        <dbReference type="Rhea" id="RHEA:60876"/>
        <dbReference type="Rhea" id="RHEA-COMP:15698"/>
        <dbReference type="Rhea" id="RHEA-COMP:15719"/>
        <dbReference type="ChEBI" id="CHEBI:14649"/>
        <dbReference type="ChEBI" id="CHEBI:15377"/>
        <dbReference type="ChEBI" id="CHEBI:15378"/>
        <dbReference type="ChEBI" id="CHEBI:144029"/>
        <dbReference type="ChEBI" id="CHEBI:144051"/>
    </reaction>
    <physiologicalReaction direction="left-to-right" evidence="9">
        <dbReference type="Rhea" id="RHEA:60877"/>
    </physiologicalReaction>
</comment>
<dbReference type="InterPro" id="IPR049734">
    <property type="entry name" value="NudC-like_C"/>
</dbReference>
<keyword evidence="5" id="KW-0479">Metal-binding</keyword>
<proteinExistence type="inferred from homology"/>
<dbReference type="Proteomes" id="UP001549055">
    <property type="component" value="Unassembled WGS sequence"/>
</dbReference>
<gene>
    <name evidence="11" type="ORF">ABID27_000149</name>
</gene>
<organism evidence="11 12">
    <name type="scientific">Streptococcus gallinaceus</name>
    <dbReference type="NCBI Taxonomy" id="165758"/>
    <lineage>
        <taxon>Bacteria</taxon>
        <taxon>Bacillati</taxon>
        <taxon>Bacillota</taxon>
        <taxon>Bacilli</taxon>
        <taxon>Lactobacillales</taxon>
        <taxon>Streptococcaceae</taxon>
        <taxon>Streptococcus</taxon>
    </lineage>
</organism>
<evidence type="ECO:0000256" key="8">
    <source>
        <dbReference type="ARBA" id="ARBA00023027"/>
    </source>
</evidence>
<dbReference type="SUPFAM" id="SSF55811">
    <property type="entry name" value="Nudix"/>
    <property type="match status" value="1"/>
</dbReference>
<comment type="similarity">
    <text evidence="3">Belongs to the Nudix hydrolase family. NudC subfamily.</text>
</comment>
<comment type="cofactor">
    <cofactor evidence="2">
        <name>Zn(2+)</name>
        <dbReference type="ChEBI" id="CHEBI:29105"/>
    </cofactor>
</comment>
<sequence>MIVLDEVQENILLIQQYGRPDYILTAGYINQGEAAEQTVAREIMEELGLTTTSIRFNKSQYYPGSNTLMLNFVVTTSGPVQPNHEIDHWQWFSKSEAQGAIKPNSLAQEFLNYFLQQTSY</sequence>
<feature type="domain" description="Nudix hydrolase" evidence="10">
    <location>
        <begin position="1"/>
        <end position="114"/>
    </location>
</feature>
<dbReference type="Pfam" id="PF00293">
    <property type="entry name" value="NUDIX"/>
    <property type="match status" value="1"/>
</dbReference>
<evidence type="ECO:0000259" key="10">
    <source>
        <dbReference type="PROSITE" id="PS51462"/>
    </source>
</evidence>
<dbReference type="CDD" id="cd03429">
    <property type="entry name" value="NUDIX_NADH_pyrophosphatase_Nudt13"/>
    <property type="match status" value="1"/>
</dbReference>
<dbReference type="EC" id="3.6.1.22" evidence="4"/>
<dbReference type="InterPro" id="IPR020084">
    <property type="entry name" value="NUDIX_hydrolase_CS"/>
</dbReference>
<dbReference type="EMBL" id="JBEPMK010000001">
    <property type="protein sequence ID" value="MET3643532.1"/>
    <property type="molecule type" value="Genomic_DNA"/>
</dbReference>
<evidence type="ECO:0000313" key="12">
    <source>
        <dbReference type="Proteomes" id="UP001549055"/>
    </source>
</evidence>
<accession>A0ABV2JHZ6</accession>
<evidence type="ECO:0000256" key="6">
    <source>
        <dbReference type="ARBA" id="ARBA00022801"/>
    </source>
</evidence>
<dbReference type="InterPro" id="IPR000086">
    <property type="entry name" value="NUDIX_hydrolase_dom"/>
</dbReference>
<reference evidence="11 12" key="1">
    <citation type="submission" date="2024-06" db="EMBL/GenBank/DDBJ databases">
        <title>Genomic Encyclopedia of Type Strains, Phase IV (KMG-IV): sequencing the most valuable type-strain genomes for metagenomic binning, comparative biology and taxonomic classification.</title>
        <authorList>
            <person name="Goeker M."/>
        </authorList>
    </citation>
    <scope>NUCLEOTIDE SEQUENCE [LARGE SCALE GENOMIC DNA]</scope>
    <source>
        <strain evidence="11 12">DSM 15349</strain>
    </source>
</reference>
<evidence type="ECO:0000256" key="4">
    <source>
        <dbReference type="ARBA" id="ARBA00012381"/>
    </source>
</evidence>
<dbReference type="PROSITE" id="PS00893">
    <property type="entry name" value="NUDIX_BOX"/>
    <property type="match status" value="1"/>
</dbReference>
<keyword evidence="8" id="KW-0520">NAD</keyword>
<evidence type="ECO:0000256" key="9">
    <source>
        <dbReference type="ARBA" id="ARBA00023679"/>
    </source>
</evidence>
<evidence type="ECO:0000313" key="11">
    <source>
        <dbReference type="EMBL" id="MET3643532.1"/>
    </source>
</evidence>
<dbReference type="GO" id="GO:0016787">
    <property type="term" value="F:hydrolase activity"/>
    <property type="evidence" value="ECO:0007669"/>
    <property type="project" value="UniProtKB-KW"/>
</dbReference>
<comment type="cofactor">
    <cofactor evidence="1">
        <name>Mg(2+)</name>
        <dbReference type="ChEBI" id="CHEBI:18420"/>
    </cofactor>
</comment>
<dbReference type="PANTHER" id="PTHR42904">
    <property type="entry name" value="NUDIX HYDROLASE, NUDC SUBFAMILY"/>
    <property type="match status" value="1"/>
</dbReference>
<dbReference type="RefSeq" id="WP_354279567.1">
    <property type="nucleotide sequence ID" value="NZ_JBEPMK010000001.1"/>
</dbReference>
<evidence type="ECO:0000256" key="2">
    <source>
        <dbReference type="ARBA" id="ARBA00001947"/>
    </source>
</evidence>
<dbReference type="PROSITE" id="PS51462">
    <property type="entry name" value="NUDIX"/>
    <property type="match status" value="1"/>
</dbReference>
<dbReference type="PANTHER" id="PTHR42904:SF6">
    <property type="entry name" value="NAD-CAPPED RNA HYDROLASE NUDT12"/>
    <property type="match status" value="1"/>
</dbReference>